<dbReference type="InterPro" id="IPR019196">
    <property type="entry name" value="ABC_transp_unknown"/>
</dbReference>
<evidence type="ECO:0000256" key="2">
    <source>
        <dbReference type="SAM" id="Phobius"/>
    </source>
</evidence>
<dbReference type="Proteomes" id="UP000019678">
    <property type="component" value="Unassembled WGS sequence"/>
</dbReference>
<dbReference type="Pfam" id="PF23357">
    <property type="entry name" value="DUF7088"/>
    <property type="match status" value="1"/>
</dbReference>
<protein>
    <submittedName>
        <fullName evidence="5">Uncharacterized protein</fullName>
    </submittedName>
</protein>
<sequence>MATPKRTPPSKPAQPAPPQPAQPAQPSPGTPVLTKISASAGIIAAMVLAVLLNVLVARHYRRWDWTRGGLYTLSDATVQTLRSLEEPVNVYVLLSAGDPLNVSVRHLLQAYSAETTRLQVQYTDPDDHPAEFLAVQQRFGVVAGKTDDGQIVTDAVIIVARGERPHYLTARDLVVVEDEEDMRSRPQLEQALTGAIRSVLTTDRPRACFTGGHGERPLDAGGTMGLAPLRDRLHKNNFDVVQLGEETDHDDDHEAVLRPKTPTAQELAACRLLVVAAPSEPVPPAEIAAYRRYIEQGGSALVVAGPVPDTDDRRYLELGLDDLLALAGVRLEKDFIFELDPGQRSPQGHGETFLPTVRPHPITEGLIQARKLGLEPVITIGSTLRPAGASGNASAAPVALLETSAQAFGMKDFFAWAKDPTAPKPTEGDNRGPLAVAYATELPRPAGATAVNGPRLVVVSSPSALFGANWQNPELRGTALFVDSAISWLAARPALLDIPDKPAMVAGLRVSEGSLASIFRYVVLFMPLAAALLGAAVYLARRPRARADRAPAPPEDAS</sequence>
<name>A0A017SYK1_9BACT</name>
<accession>A0A017SYK1</accession>
<evidence type="ECO:0000256" key="1">
    <source>
        <dbReference type="SAM" id="MobiDB-lite"/>
    </source>
</evidence>
<feature type="transmembrane region" description="Helical" evidence="2">
    <location>
        <begin position="518"/>
        <end position="540"/>
    </location>
</feature>
<feature type="region of interest" description="Disordered" evidence="1">
    <location>
        <begin position="1"/>
        <end position="31"/>
    </location>
</feature>
<dbReference type="RefSeq" id="WP_044248189.1">
    <property type="nucleotide sequence ID" value="NZ_ASRX01000067.1"/>
</dbReference>
<evidence type="ECO:0000259" key="3">
    <source>
        <dbReference type="Pfam" id="PF09822"/>
    </source>
</evidence>
<keyword evidence="2" id="KW-0472">Membrane</keyword>
<dbReference type="Pfam" id="PF09822">
    <property type="entry name" value="ABC_transp_aux"/>
    <property type="match status" value="1"/>
</dbReference>
<evidence type="ECO:0000259" key="4">
    <source>
        <dbReference type="Pfam" id="PF23357"/>
    </source>
</evidence>
<dbReference type="SUPFAM" id="SSF52317">
    <property type="entry name" value="Class I glutamine amidotransferase-like"/>
    <property type="match status" value="1"/>
</dbReference>
<keyword evidence="2" id="KW-0812">Transmembrane</keyword>
<keyword evidence="2" id="KW-1133">Transmembrane helix</keyword>
<evidence type="ECO:0000313" key="5">
    <source>
        <dbReference type="EMBL" id="EYF02023.1"/>
    </source>
</evidence>
<dbReference type="EMBL" id="ASRX01000067">
    <property type="protein sequence ID" value="EYF02023.1"/>
    <property type="molecule type" value="Genomic_DNA"/>
</dbReference>
<dbReference type="eggNOG" id="COG3225">
    <property type="taxonomic scope" value="Bacteria"/>
</dbReference>
<gene>
    <name evidence="5" type="ORF">CAP_7502</name>
</gene>
<dbReference type="AlphaFoldDB" id="A0A017SYK1"/>
<reference evidence="5 6" key="1">
    <citation type="submission" date="2013-05" db="EMBL/GenBank/DDBJ databases">
        <title>Genome assembly of Chondromyces apiculatus DSM 436.</title>
        <authorList>
            <person name="Sharma G."/>
            <person name="Khatri I."/>
            <person name="Kaur C."/>
            <person name="Mayilraj S."/>
            <person name="Subramanian S."/>
        </authorList>
    </citation>
    <scope>NUCLEOTIDE SEQUENCE [LARGE SCALE GENOMIC DNA]</scope>
    <source>
        <strain evidence="5 6">DSM 436</strain>
    </source>
</reference>
<dbReference type="STRING" id="1192034.CAP_7502"/>
<comment type="caution">
    <text evidence="5">The sequence shown here is derived from an EMBL/GenBank/DDBJ whole genome shotgun (WGS) entry which is preliminary data.</text>
</comment>
<dbReference type="InterPro" id="IPR055396">
    <property type="entry name" value="DUF7088"/>
</dbReference>
<evidence type="ECO:0000313" key="6">
    <source>
        <dbReference type="Proteomes" id="UP000019678"/>
    </source>
</evidence>
<keyword evidence="6" id="KW-1185">Reference proteome</keyword>
<dbReference type="InterPro" id="IPR029062">
    <property type="entry name" value="Class_I_gatase-like"/>
</dbReference>
<feature type="compositionally biased region" description="Pro residues" evidence="1">
    <location>
        <begin position="1"/>
        <end position="29"/>
    </location>
</feature>
<feature type="domain" description="DUF7088" evidence="4">
    <location>
        <begin position="69"/>
        <end position="144"/>
    </location>
</feature>
<proteinExistence type="predicted"/>
<dbReference type="OrthoDB" id="9766228at2"/>
<feature type="domain" description="ABC-type uncharacterised transport system" evidence="3">
    <location>
        <begin position="204"/>
        <end position="471"/>
    </location>
</feature>
<organism evidence="5 6">
    <name type="scientific">Chondromyces apiculatus DSM 436</name>
    <dbReference type="NCBI Taxonomy" id="1192034"/>
    <lineage>
        <taxon>Bacteria</taxon>
        <taxon>Pseudomonadati</taxon>
        <taxon>Myxococcota</taxon>
        <taxon>Polyangia</taxon>
        <taxon>Polyangiales</taxon>
        <taxon>Polyangiaceae</taxon>
        <taxon>Chondromyces</taxon>
    </lineage>
</organism>